<organism evidence="8 9">
    <name type="scientific">Durusdinium trenchii</name>
    <dbReference type="NCBI Taxonomy" id="1381693"/>
    <lineage>
        <taxon>Eukaryota</taxon>
        <taxon>Sar</taxon>
        <taxon>Alveolata</taxon>
        <taxon>Dinophyceae</taxon>
        <taxon>Suessiales</taxon>
        <taxon>Symbiodiniaceae</taxon>
        <taxon>Durusdinium</taxon>
    </lineage>
</organism>
<evidence type="ECO:0000256" key="5">
    <source>
        <dbReference type="SAM" id="MobiDB-lite"/>
    </source>
</evidence>
<dbReference type="PANTHER" id="PTHR10783:SF46">
    <property type="entry name" value="PROTEIN ERD1 HOMOLOG 2"/>
    <property type="match status" value="1"/>
</dbReference>
<dbReference type="Proteomes" id="UP001642464">
    <property type="component" value="Unassembled WGS sequence"/>
</dbReference>
<feature type="compositionally biased region" description="Low complexity" evidence="5">
    <location>
        <begin position="555"/>
        <end position="567"/>
    </location>
</feature>
<evidence type="ECO:0000256" key="4">
    <source>
        <dbReference type="ARBA" id="ARBA00023136"/>
    </source>
</evidence>
<keyword evidence="8" id="KW-0675">Receptor</keyword>
<dbReference type="PROSITE" id="PS51380">
    <property type="entry name" value="EXS"/>
    <property type="match status" value="1"/>
</dbReference>
<dbReference type="PANTHER" id="PTHR10783">
    <property type="entry name" value="XENOTROPIC AND POLYTROPIC RETROVIRUS RECEPTOR 1-RELATED"/>
    <property type="match status" value="1"/>
</dbReference>
<evidence type="ECO:0000313" key="8">
    <source>
        <dbReference type="EMBL" id="CAK9011176.1"/>
    </source>
</evidence>
<feature type="transmembrane region" description="Helical" evidence="6">
    <location>
        <begin position="20"/>
        <end position="38"/>
    </location>
</feature>
<evidence type="ECO:0000256" key="2">
    <source>
        <dbReference type="ARBA" id="ARBA00022692"/>
    </source>
</evidence>
<proteinExistence type="predicted"/>
<evidence type="ECO:0000259" key="7">
    <source>
        <dbReference type="PROSITE" id="PS51380"/>
    </source>
</evidence>
<evidence type="ECO:0000256" key="6">
    <source>
        <dbReference type="SAM" id="Phobius"/>
    </source>
</evidence>
<comment type="subcellular location">
    <subcellularLocation>
        <location evidence="1">Membrane</location>
        <topology evidence="1">Multi-pass membrane protein</topology>
    </subcellularLocation>
</comment>
<protein>
    <submittedName>
        <fullName evidence="8">Xenotropic and polytropic retrovirus receptor 1 (Protein SYG1 homolog) (Xenotropic and polytropic murine leukemia virus receptor X3) (X-receptor)</fullName>
    </submittedName>
</protein>
<feature type="transmembrane region" description="Helical" evidence="6">
    <location>
        <begin position="59"/>
        <end position="80"/>
    </location>
</feature>
<reference evidence="8 9" key="1">
    <citation type="submission" date="2024-02" db="EMBL/GenBank/DDBJ databases">
        <authorList>
            <person name="Chen Y."/>
            <person name="Shah S."/>
            <person name="Dougan E. K."/>
            <person name="Thang M."/>
            <person name="Chan C."/>
        </authorList>
    </citation>
    <scope>NUCLEOTIDE SEQUENCE [LARGE SCALE GENOMIC DNA]</scope>
</reference>
<keyword evidence="2 6" id="KW-0812">Transmembrane</keyword>
<feature type="region of interest" description="Disordered" evidence="5">
    <location>
        <begin position="552"/>
        <end position="603"/>
    </location>
</feature>
<keyword evidence="9" id="KW-1185">Reference proteome</keyword>
<evidence type="ECO:0000313" key="9">
    <source>
        <dbReference type="Proteomes" id="UP001642464"/>
    </source>
</evidence>
<evidence type="ECO:0000256" key="1">
    <source>
        <dbReference type="ARBA" id="ARBA00004141"/>
    </source>
</evidence>
<keyword evidence="4 6" id="KW-0472">Membrane</keyword>
<feature type="non-terminal residue" evidence="8">
    <location>
        <position position="603"/>
    </location>
</feature>
<name>A0ABP0JA09_9DINO</name>
<gene>
    <name evidence="8" type="ORF">SCF082_LOCUS10988</name>
</gene>
<dbReference type="EMBL" id="CAXAMM010006475">
    <property type="protein sequence ID" value="CAK9011176.1"/>
    <property type="molecule type" value="Genomic_DNA"/>
</dbReference>
<comment type="caution">
    <text evidence="8">The sequence shown here is derived from an EMBL/GenBank/DDBJ whole genome shotgun (WGS) entry which is preliminary data.</text>
</comment>
<feature type="transmembrane region" description="Helical" evidence="6">
    <location>
        <begin position="92"/>
        <end position="111"/>
    </location>
</feature>
<dbReference type="InterPro" id="IPR004342">
    <property type="entry name" value="EXS_C"/>
</dbReference>
<accession>A0ABP0JA09</accession>
<sequence length="603" mass="67024">MVSIGNIGAFVNDRNVYFRAPLLLSMVWFLWGVNVFVFRKLHINYAKVLGFDRASTLKPPAICMSAVVLFLAFTVCWAMYSVRWPFEDVLIIPSVMYVGCLFVFLIPLDVLHRKGRERLIQNLLRVFMPGPEGVLFVEVLLGDVLTSLSKALADIQVSLCVLLSHSFSTDLTDGASDGSLFGTLEETRLRGGGSGGSGSGLIRTSATLLQNYEESCAESWMRPMVTSLPFLLRLRQCLHAYRVTGDAFPHLVNAAKYASAFPVIWISAFAHHFPESYGPSMRKTWLLAISFNSFFSFMWDVVMDWGLCRQDTEYVLLRRKLLFMTQTEGRSFAHDEDQGVELMDPKLRSMRRRPSQEMPQEHDVQGDEDELDRLLQDGDGFPKGLHSIVQSGKEMLGFDAGTDLAKRRHGAQQRRMPSAAPNRGHHLQPFFLPLMPSTPVLYYAAIVLDFLLRVLWSFKLSVHLHLTQEGLTFVLEICEVFRRSVWLLFRIEWEVLNQEALEIALRGGADSDAESLGSGDLDLSTPRGFKALSPSFAASNLAADVVGGNHDSINTSSSKSGTSGTGSNHDAGTSPAGGSMRDTAWPIRESGAGGALRARRENK</sequence>
<evidence type="ECO:0000256" key="3">
    <source>
        <dbReference type="ARBA" id="ARBA00022989"/>
    </source>
</evidence>
<keyword evidence="3 6" id="KW-1133">Transmembrane helix</keyword>
<feature type="domain" description="EXS" evidence="7">
    <location>
        <begin position="213"/>
        <end position="522"/>
    </location>
</feature>
<dbReference type="Pfam" id="PF03124">
    <property type="entry name" value="EXS"/>
    <property type="match status" value="2"/>
</dbReference>